<keyword evidence="9" id="KW-0902">Two-component regulatory system</keyword>
<keyword evidence="10 11" id="KW-0472">Membrane</keyword>
<dbReference type="Gene3D" id="3.30.565.10">
    <property type="entry name" value="Histidine kinase-like ATPase, C-terminal domain"/>
    <property type="match status" value="1"/>
</dbReference>
<evidence type="ECO:0000256" key="11">
    <source>
        <dbReference type="SAM" id="Phobius"/>
    </source>
</evidence>
<reference evidence="14 15" key="1">
    <citation type="journal article" date="2018" name="Nat. Biotechnol.">
        <title>A standardized bacterial taxonomy based on genome phylogeny substantially revises the tree of life.</title>
        <authorList>
            <person name="Parks D.H."/>
            <person name="Chuvochina M."/>
            <person name="Waite D.W."/>
            <person name="Rinke C."/>
            <person name="Skarshewski A."/>
            <person name="Chaumeil P.A."/>
            <person name="Hugenholtz P."/>
        </authorList>
    </citation>
    <scope>NUCLEOTIDE SEQUENCE [LARGE SCALE GENOMIC DNA]</scope>
    <source>
        <strain evidence="14">UBA8844</strain>
    </source>
</reference>
<dbReference type="InterPro" id="IPR003660">
    <property type="entry name" value="HAMP_dom"/>
</dbReference>
<dbReference type="PROSITE" id="PS50885">
    <property type="entry name" value="HAMP"/>
    <property type="match status" value="1"/>
</dbReference>
<keyword evidence="6 11" id="KW-0812">Transmembrane</keyword>
<dbReference type="CDD" id="cd00075">
    <property type="entry name" value="HATPase"/>
    <property type="match status" value="1"/>
</dbReference>
<evidence type="ECO:0000256" key="10">
    <source>
        <dbReference type="ARBA" id="ARBA00023136"/>
    </source>
</evidence>
<feature type="domain" description="HAMP" evidence="13">
    <location>
        <begin position="212"/>
        <end position="265"/>
    </location>
</feature>
<keyword evidence="7" id="KW-0418">Kinase</keyword>
<sequence>MIARFRARLLPQSIRWRLTLWYAAALSAGLGVFAVASLAVLDVELEHRNDQFLRDARQAFLVELAVELGELPTTESAVRMALDEIRFEDTRFFVQTTDVPSVLATRADSRTDSVQAPIWQMDSLVLQRLRSTAAGGDGTPSADVAASTLPNAYDGARMITGQAIVRDRWFTVAAVRDLAGIAATMRDVRRAYLLVIPVILLLSVVVGYLLARRALEPVATMSRHAQTMDVTTLHDRLPVQNPQDELGGLATVMNELLARLERGFAQQRQFVADASHELRTPVAILQAEADVALARAARSEEEYRQAIGVMSSASQRLSRIVDDLFLLARVDSGRRPVDQQPLYLDEVLADTVRSMHAVAARRDVHLVLQRGIPPEDGAPFTGDPELLGRLLLNLIDNAVKYSPAGGTVRARLDQDGTQYRITVSDEGPGIPADARPFIFDRFYRVDRARSRDNAADVTSTASGAGLGLAIAQWIAQAHGGAVALTASAPPGAHFEVRLPRPPSDALGSNDSP</sequence>
<dbReference type="SMART" id="SM00388">
    <property type="entry name" value="HisKA"/>
    <property type="match status" value="1"/>
</dbReference>
<dbReference type="PANTHER" id="PTHR45436:SF5">
    <property type="entry name" value="SENSOR HISTIDINE KINASE TRCS"/>
    <property type="match status" value="1"/>
</dbReference>
<dbReference type="Pfam" id="PF00672">
    <property type="entry name" value="HAMP"/>
    <property type="match status" value="1"/>
</dbReference>
<evidence type="ECO:0000256" key="5">
    <source>
        <dbReference type="ARBA" id="ARBA00022679"/>
    </source>
</evidence>
<keyword evidence="4" id="KW-0597">Phosphoprotein</keyword>
<dbReference type="InterPro" id="IPR003594">
    <property type="entry name" value="HATPase_dom"/>
</dbReference>
<dbReference type="InterPro" id="IPR004358">
    <property type="entry name" value="Sig_transdc_His_kin-like_C"/>
</dbReference>
<dbReference type="InterPro" id="IPR036890">
    <property type="entry name" value="HATPase_C_sf"/>
</dbReference>
<evidence type="ECO:0000259" key="12">
    <source>
        <dbReference type="PROSITE" id="PS50109"/>
    </source>
</evidence>
<keyword evidence="5" id="KW-0808">Transferase</keyword>
<evidence type="ECO:0000256" key="8">
    <source>
        <dbReference type="ARBA" id="ARBA00022989"/>
    </source>
</evidence>
<evidence type="ECO:0000256" key="4">
    <source>
        <dbReference type="ARBA" id="ARBA00022553"/>
    </source>
</evidence>
<dbReference type="FunFam" id="1.10.287.130:FF:000001">
    <property type="entry name" value="Two-component sensor histidine kinase"/>
    <property type="match status" value="1"/>
</dbReference>
<dbReference type="InterPro" id="IPR050428">
    <property type="entry name" value="TCS_sensor_his_kinase"/>
</dbReference>
<dbReference type="InterPro" id="IPR003661">
    <property type="entry name" value="HisK_dim/P_dom"/>
</dbReference>
<dbReference type="AlphaFoldDB" id="A0A3D4VCL3"/>
<name>A0A3D4VCL3_9BACT</name>
<dbReference type="GO" id="GO:0005886">
    <property type="term" value="C:plasma membrane"/>
    <property type="evidence" value="ECO:0007669"/>
    <property type="project" value="TreeGrafter"/>
</dbReference>
<comment type="subcellular location">
    <subcellularLocation>
        <location evidence="2">Membrane</location>
    </subcellularLocation>
</comment>
<evidence type="ECO:0000256" key="9">
    <source>
        <dbReference type="ARBA" id="ARBA00023012"/>
    </source>
</evidence>
<keyword evidence="8 11" id="KW-1133">Transmembrane helix</keyword>
<dbReference type="InterPro" id="IPR036097">
    <property type="entry name" value="HisK_dim/P_sf"/>
</dbReference>
<evidence type="ECO:0000256" key="3">
    <source>
        <dbReference type="ARBA" id="ARBA00012438"/>
    </source>
</evidence>
<comment type="caution">
    <text evidence="14">The sequence shown here is derived from an EMBL/GenBank/DDBJ whole genome shotgun (WGS) entry which is preliminary data.</text>
</comment>
<dbReference type="SUPFAM" id="SSF47384">
    <property type="entry name" value="Homodimeric domain of signal transducing histidine kinase"/>
    <property type="match status" value="1"/>
</dbReference>
<dbReference type="EC" id="2.7.13.3" evidence="3"/>
<gene>
    <name evidence="14" type="ORF">DGD08_12760</name>
</gene>
<dbReference type="InterPro" id="IPR005467">
    <property type="entry name" value="His_kinase_dom"/>
</dbReference>
<evidence type="ECO:0000256" key="6">
    <source>
        <dbReference type="ARBA" id="ARBA00022692"/>
    </source>
</evidence>
<dbReference type="EMBL" id="DPIY01000010">
    <property type="protein sequence ID" value="HCT58067.1"/>
    <property type="molecule type" value="Genomic_DNA"/>
</dbReference>
<dbReference type="PROSITE" id="PS50109">
    <property type="entry name" value="HIS_KIN"/>
    <property type="match status" value="1"/>
</dbReference>
<dbReference type="Proteomes" id="UP000264071">
    <property type="component" value="Unassembled WGS sequence"/>
</dbReference>
<feature type="domain" description="Histidine kinase" evidence="12">
    <location>
        <begin position="273"/>
        <end position="502"/>
    </location>
</feature>
<feature type="transmembrane region" description="Helical" evidence="11">
    <location>
        <begin position="20"/>
        <end position="41"/>
    </location>
</feature>
<dbReference type="Gene3D" id="1.10.287.130">
    <property type="match status" value="1"/>
</dbReference>
<evidence type="ECO:0000256" key="7">
    <source>
        <dbReference type="ARBA" id="ARBA00022777"/>
    </source>
</evidence>
<dbReference type="Pfam" id="PF00512">
    <property type="entry name" value="HisKA"/>
    <property type="match status" value="1"/>
</dbReference>
<dbReference type="SMART" id="SM00304">
    <property type="entry name" value="HAMP"/>
    <property type="match status" value="1"/>
</dbReference>
<protein>
    <recommendedName>
        <fullName evidence="3">histidine kinase</fullName>
        <ecNumber evidence="3">2.7.13.3</ecNumber>
    </recommendedName>
</protein>
<dbReference type="PRINTS" id="PR00344">
    <property type="entry name" value="BCTRLSENSOR"/>
</dbReference>
<proteinExistence type="predicted"/>
<evidence type="ECO:0000256" key="1">
    <source>
        <dbReference type="ARBA" id="ARBA00000085"/>
    </source>
</evidence>
<dbReference type="SUPFAM" id="SSF55874">
    <property type="entry name" value="ATPase domain of HSP90 chaperone/DNA topoisomerase II/histidine kinase"/>
    <property type="match status" value="1"/>
</dbReference>
<dbReference type="GO" id="GO:0000155">
    <property type="term" value="F:phosphorelay sensor kinase activity"/>
    <property type="evidence" value="ECO:0007669"/>
    <property type="project" value="InterPro"/>
</dbReference>
<comment type="catalytic activity">
    <reaction evidence="1">
        <text>ATP + protein L-histidine = ADP + protein N-phospho-L-histidine.</text>
        <dbReference type="EC" id="2.7.13.3"/>
    </reaction>
</comment>
<organism evidence="14 15">
    <name type="scientific">Gemmatimonas aurantiaca</name>
    <dbReference type="NCBI Taxonomy" id="173480"/>
    <lineage>
        <taxon>Bacteria</taxon>
        <taxon>Pseudomonadati</taxon>
        <taxon>Gemmatimonadota</taxon>
        <taxon>Gemmatimonadia</taxon>
        <taxon>Gemmatimonadales</taxon>
        <taxon>Gemmatimonadaceae</taxon>
        <taxon>Gemmatimonas</taxon>
    </lineage>
</organism>
<dbReference type="Pfam" id="PF02518">
    <property type="entry name" value="HATPase_c"/>
    <property type="match status" value="1"/>
</dbReference>
<dbReference type="PANTHER" id="PTHR45436">
    <property type="entry name" value="SENSOR HISTIDINE KINASE YKOH"/>
    <property type="match status" value="1"/>
</dbReference>
<evidence type="ECO:0000313" key="15">
    <source>
        <dbReference type="Proteomes" id="UP000264071"/>
    </source>
</evidence>
<dbReference type="CDD" id="cd00082">
    <property type="entry name" value="HisKA"/>
    <property type="match status" value="1"/>
</dbReference>
<evidence type="ECO:0000256" key="2">
    <source>
        <dbReference type="ARBA" id="ARBA00004370"/>
    </source>
</evidence>
<accession>A0A3D4VCL3</accession>
<feature type="transmembrane region" description="Helical" evidence="11">
    <location>
        <begin position="191"/>
        <end position="211"/>
    </location>
</feature>
<dbReference type="SMART" id="SM00387">
    <property type="entry name" value="HATPase_c"/>
    <property type="match status" value="1"/>
</dbReference>
<evidence type="ECO:0000259" key="13">
    <source>
        <dbReference type="PROSITE" id="PS50885"/>
    </source>
</evidence>
<dbReference type="OMA" id="EVEETAW"/>
<dbReference type="Gene3D" id="6.10.340.10">
    <property type="match status" value="1"/>
</dbReference>
<evidence type="ECO:0000313" key="14">
    <source>
        <dbReference type="EMBL" id="HCT58067.1"/>
    </source>
</evidence>